<organism evidence="5 6">
    <name type="scientific">Mucilaginibacter pineti</name>
    <dbReference type="NCBI Taxonomy" id="1391627"/>
    <lineage>
        <taxon>Bacteria</taxon>
        <taxon>Pseudomonadati</taxon>
        <taxon>Bacteroidota</taxon>
        <taxon>Sphingobacteriia</taxon>
        <taxon>Sphingobacteriales</taxon>
        <taxon>Sphingobacteriaceae</taxon>
        <taxon>Mucilaginibacter</taxon>
    </lineage>
</organism>
<evidence type="ECO:0000256" key="1">
    <source>
        <dbReference type="ARBA" id="ARBA00023015"/>
    </source>
</evidence>
<dbReference type="SMART" id="SM00342">
    <property type="entry name" value="HTH_ARAC"/>
    <property type="match status" value="1"/>
</dbReference>
<dbReference type="InterPro" id="IPR003313">
    <property type="entry name" value="AraC-bd"/>
</dbReference>
<dbReference type="Pfam" id="PF12833">
    <property type="entry name" value="HTH_18"/>
    <property type="match status" value="1"/>
</dbReference>
<evidence type="ECO:0000259" key="4">
    <source>
        <dbReference type="PROSITE" id="PS01124"/>
    </source>
</evidence>
<proteinExistence type="predicted"/>
<dbReference type="Gene3D" id="1.10.10.60">
    <property type="entry name" value="Homeodomain-like"/>
    <property type="match status" value="1"/>
</dbReference>
<dbReference type="InterPro" id="IPR018060">
    <property type="entry name" value="HTH_AraC"/>
</dbReference>
<keyword evidence="3" id="KW-0804">Transcription</keyword>
<dbReference type="Pfam" id="PF02311">
    <property type="entry name" value="AraC_binding"/>
    <property type="match status" value="1"/>
</dbReference>
<gene>
    <name evidence="5" type="ORF">SAMN05216464_111193</name>
</gene>
<protein>
    <submittedName>
        <fullName evidence="5">AraC-type DNA-binding protein</fullName>
    </submittedName>
</protein>
<keyword evidence="1" id="KW-0805">Transcription regulation</keyword>
<reference evidence="5 6" key="1">
    <citation type="submission" date="2016-10" db="EMBL/GenBank/DDBJ databases">
        <authorList>
            <person name="de Groot N.N."/>
        </authorList>
    </citation>
    <scope>NUCLEOTIDE SEQUENCE [LARGE SCALE GENOMIC DNA]</scope>
    <source>
        <strain evidence="5 6">47C3B</strain>
    </source>
</reference>
<dbReference type="Proteomes" id="UP000199072">
    <property type="component" value="Unassembled WGS sequence"/>
</dbReference>
<dbReference type="PROSITE" id="PS01124">
    <property type="entry name" value="HTH_ARAC_FAMILY_2"/>
    <property type="match status" value="1"/>
</dbReference>
<evidence type="ECO:0000313" key="6">
    <source>
        <dbReference type="Proteomes" id="UP000199072"/>
    </source>
</evidence>
<dbReference type="SUPFAM" id="SSF51215">
    <property type="entry name" value="Regulatory protein AraC"/>
    <property type="match status" value="1"/>
</dbReference>
<feature type="domain" description="HTH araC/xylS-type" evidence="4">
    <location>
        <begin position="190"/>
        <end position="288"/>
    </location>
</feature>
<evidence type="ECO:0000256" key="2">
    <source>
        <dbReference type="ARBA" id="ARBA00023125"/>
    </source>
</evidence>
<evidence type="ECO:0000313" key="5">
    <source>
        <dbReference type="EMBL" id="SDE98835.1"/>
    </source>
</evidence>
<name>A0A1G7HEJ2_9SPHI</name>
<dbReference type="InterPro" id="IPR037923">
    <property type="entry name" value="HTH-like"/>
</dbReference>
<dbReference type="GO" id="GO:0043565">
    <property type="term" value="F:sequence-specific DNA binding"/>
    <property type="evidence" value="ECO:0007669"/>
    <property type="project" value="InterPro"/>
</dbReference>
<dbReference type="EMBL" id="FNAI01000011">
    <property type="protein sequence ID" value="SDE98835.1"/>
    <property type="molecule type" value="Genomic_DNA"/>
</dbReference>
<dbReference type="AlphaFoldDB" id="A0A1G7HEJ2"/>
<dbReference type="PANTHER" id="PTHR43280">
    <property type="entry name" value="ARAC-FAMILY TRANSCRIPTIONAL REGULATOR"/>
    <property type="match status" value="1"/>
</dbReference>
<keyword evidence="6" id="KW-1185">Reference proteome</keyword>
<keyword evidence="2 5" id="KW-0238">DNA-binding</keyword>
<dbReference type="OrthoDB" id="1007667at2"/>
<dbReference type="InterPro" id="IPR009057">
    <property type="entry name" value="Homeodomain-like_sf"/>
</dbReference>
<dbReference type="PANTHER" id="PTHR43280:SF32">
    <property type="entry name" value="TRANSCRIPTIONAL REGULATORY PROTEIN"/>
    <property type="match status" value="1"/>
</dbReference>
<dbReference type="STRING" id="1391627.SAMN05216464_111193"/>
<evidence type="ECO:0000256" key="3">
    <source>
        <dbReference type="ARBA" id="ARBA00023163"/>
    </source>
</evidence>
<dbReference type="GO" id="GO:0003700">
    <property type="term" value="F:DNA-binding transcription factor activity"/>
    <property type="evidence" value="ECO:0007669"/>
    <property type="project" value="InterPro"/>
</dbReference>
<dbReference type="SUPFAM" id="SSF46689">
    <property type="entry name" value="Homeodomain-like"/>
    <property type="match status" value="1"/>
</dbReference>
<sequence>MSKHIPTYALNNLSDRQDISPDVLLLSDPINQVKEPLIIPHRTNYYGIGICIGGEAKLTANLETYDIIPGCLIAMSPHIIKQWQYKSDDFQSFAILFTKDFLNVTGGTALERFPFFESVARHIFMLTPAHSANLKDSIQLIKGKLEDEHKYRGEVLRSFINGLLYEVSSLYEDYSRSLASVQTRSQLLAADFKKLVNLHVLQERSVSFYANKLYITPGHLTETVREVTGKTPGEWITEAVILEASVLLQNPALTVAQIAYTLHFPDQSAFGKYFKNVKGLSPAAYRRS</sequence>
<accession>A0A1G7HEJ2</accession>
<dbReference type="RefSeq" id="WP_091152600.1">
    <property type="nucleotide sequence ID" value="NZ_FNAI01000011.1"/>
</dbReference>